<comment type="caution">
    <text evidence="2">The sequence shown here is derived from an EMBL/GenBank/DDBJ whole genome shotgun (WGS) entry which is preliminary data.</text>
</comment>
<evidence type="ECO:0000313" key="2">
    <source>
        <dbReference type="EMBL" id="GFD60320.1"/>
    </source>
</evidence>
<organism evidence="2">
    <name type="scientific">Tanacetum cinerariifolium</name>
    <name type="common">Dalmatian daisy</name>
    <name type="synonym">Chrysanthemum cinerariifolium</name>
    <dbReference type="NCBI Taxonomy" id="118510"/>
    <lineage>
        <taxon>Eukaryota</taxon>
        <taxon>Viridiplantae</taxon>
        <taxon>Streptophyta</taxon>
        <taxon>Embryophyta</taxon>
        <taxon>Tracheophyta</taxon>
        <taxon>Spermatophyta</taxon>
        <taxon>Magnoliopsida</taxon>
        <taxon>eudicotyledons</taxon>
        <taxon>Gunneridae</taxon>
        <taxon>Pentapetalae</taxon>
        <taxon>asterids</taxon>
        <taxon>campanulids</taxon>
        <taxon>Asterales</taxon>
        <taxon>Asteraceae</taxon>
        <taxon>Asteroideae</taxon>
        <taxon>Anthemideae</taxon>
        <taxon>Anthemidinae</taxon>
        <taxon>Tanacetum</taxon>
    </lineage>
</organism>
<accession>A0A699XPV9</accession>
<dbReference type="AlphaFoldDB" id="A0A699XPV9"/>
<dbReference type="EMBL" id="BKCJ011876215">
    <property type="protein sequence ID" value="GFD60320.1"/>
    <property type="molecule type" value="Genomic_DNA"/>
</dbReference>
<name>A0A699XPV9_TANCI</name>
<evidence type="ECO:0000256" key="1">
    <source>
        <dbReference type="SAM" id="MobiDB-lite"/>
    </source>
</evidence>
<feature type="non-terminal residue" evidence="2">
    <location>
        <position position="1"/>
    </location>
</feature>
<feature type="compositionally biased region" description="Basic and acidic residues" evidence="1">
    <location>
        <begin position="54"/>
        <end position="65"/>
    </location>
</feature>
<proteinExistence type="predicted"/>
<protein>
    <submittedName>
        <fullName evidence="2">Uncharacterized protein</fullName>
    </submittedName>
</protein>
<feature type="region of interest" description="Disordered" evidence="1">
    <location>
        <begin position="42"/>
        <end position="81"/>
    </location>
</feature>
<reference evidence="2" key="1">
    <citation type="journal article" date="2019" name="Sci. Rep.">
        <title>Draft genome of Tanacetum cinerariifolium, the natural source of mosquito coil.</title>
        <authorList>
            <person name="Yamashiro T."/>
            <person name="Shiraishi A."/>
            <person name="Satake H."/>
            <person name="Nakayama K."/>
        </authorList>
    </citation>
    <scope>NUCLEOTIDE SEQUENCE</scope>
</reference>
<sequence length="81" mass="8494">DAPERGRQRAAERGLADAVDAAAAAGGIPDHRMRAAAVPHLRADGVRPAGHARGRAEPADSESARHQRIHRGTEEVPGQHA</sequence>
<gene>
    <name evidence="2" type="ORF">Tci_932289</name>
</gene>
<feature type="non-terminal residue" evidence="2">
    <location>
        <position position="81"/>
    </location>
</feature>